<dbReference type="OrthoDB" id="445712at2759"/>
<dbReference type="Proteomes" id="UP000011083">
    <property type="component" value="Unassembled WGS sequence"/>
</dbReference>
<dbReference type="SUPFAM" id="SSF81891">
    <property type="entry name" value="Poly A polymerase C-terminal region-like"/>
    <property type="match status" value="2"/>
</dbReference>
<accession>L8GIJ9</accession>
<dbReference type="Gene3D" id="3.30.460.10">
    <property type="entry name" value="Beta Polymerase, domain 2"/>
    <property type="match status" value="1"/>
</dbReference>
<comment type="similarity">
    <text evidence="1 4">Belongs to the tRNA nucleotidyltransferase/poly(A) polymerase family.</text>
</comment>
<dbReference type="RefSeq" id="XP_004334672.1">
    <property type="nucleotide sequence ID" value="XM_004334624.1"/>
</dbReference>
<evidence type="ECO:0000259" key="6">
    <source>
        <dbReference type="Pfam" id="PF01743"/>
    </source>
</evidence>
<feature type="domain" description="Poly A polymerase head" evidence="6">
    <location>
        <begin position="50"/>
        <end position="186"/>
    </location>
</feature>
<name>L8GIJ9_ACACF</name>
<protein>
    <submittedName>
        <fullName evidence="7">tRNA nucleotidyltransferase/poly(A) polymerase family domain containing protein</fullName>
    </submittedName>
</protein>
<dbReference type="PANTHER" id="PTHR13734:SF5">
    <property type="entry name" value="CCA TRNA NUCLEOTIDYLTRANSFERASE, MITOCHONDRIAL"/>
    <property type="match status" value="1"/>
</dbReference>
<keyword evidence="2 4" id="KW-0808">Transferase</keyword>
<evidence type="ECO:0000256" key="2">
    <source>
        <dbReference type="ARBA" id="ARBA00022679"/>
    </source>
</evidence>
<evidence type="ECO:0000256" key="4">
    <source>
        <dbReference type="RuleBase" id="RU003953"/>
    </source>
</evidence>
<evidence type="ECO:0000313" key="8">
    <source>
        <dbReference type="Proteomes" id="UP000011083"/>
    </source>
</evidence>
<dbReference type="EMBL" id="KB008103">
    <property type="protein sequence ID" value="ELR12659.1"/>
    <property type="molecule type" value="Genomic_DNA"/>
</dbReference>
<dbReference type="STRING" id="1257118.L8GIJ9"/>
<feature type="region of interest" description="Disordered" evidence="5">
    <location>
        <begin position="385"/>
        <end position="404"/>
    </location>
</feature>
<dbReference type="SUPFAM" id="SSF81301">
    <property type="entry name" value="Nucleotidyltransferase"/>
    <property type="match status" value="1"/>
</dbReference>
<reference evidence="7 8" key="1">
    <citation type="journal article" date="2013" name="Genome Biol.">
        <title>Genome of Acanthamoeba castellanii highlights extensive lateral gene transfer and early evolution of tyrosine kinase signaling.</title>
        <authorList>
            <person name="Clarke M."/>
            <person name="Lohan A.J."/>
            <person name="Liu B."/>
            <person name="Lagkouvardos I."/>
            <person name="Roy S."/>
            <person name="Zafar N."/>
            <person name="Bertelli C."/>
            <person name="Schilde C."/>
            <person name="Kianianmomeni A."/>
            <person name="Burglin T.R."/>
            <person name="Frech C."/>
            <person name="Turcotte B."/>
            <person name="Kopec K.O."/>
            <person name="Synnott J.M."/>
            <person name="Choo C."/>
            <person name="Paponov I."/>
            <person name="Finkler A."/>
            <person name="Soon Heng Tan C."/>
            <person name="Hutchins A.P."/>
            <person name="Weinmeier T."/>
            <person name="Rattei T."/>
            <person name="Chu J.S."/>
            <person name="Gimenez G."/>
            <person name="Irimia M."/>
            <person name="Rigden D.J."/>
            <person name="Fitzpatrick D.A."/>
            <person name="Lorenzo-Morales J."/>
            <person name="Bateman A."/>
            <person name="Chiu C.H."/>
            <person name="Tang P."/>
            <person name="Hegemann P."/>
            <person name="Fromm H."/>
            <person name="Raoult D."/>
            <person name="Greub G."/>
            <person name="Miranda-Saavedra D."/>
            <person name="Chen N."/>
            <person name="Nash P."/>
            <person name="Ginger M.L."/>
            <person name="Horn M."/>
            <person name="Schaap P."/>
            <person name="Caler L."/>
            <person name="Loftus B."/>
        </authorList>
    </citation>
    <scope>NUCLEOTIDE SEQUENCE [LARGE SCALE GENOMIC DNA]</scope>
    <source>
        <strain evidence="7 8">Neff</strain>
    </source>
</reference>
<dbReference type="GO" id="GO:0001680">
    <property type="term" value="P:tRNA 3'-terminal CCA addition"/>
    <property type="evidence" value="ECO:0007669"/>
    <property type="project" value="UniProtKB-ARBA"/>
</dbReference>
<dbReference type="InterPro" id="IPR002646">
    <property type="entry name" value="PolA_pol_head_dom"/>
</dbReference>
<keyword evidence="8" id="KW-1185">Reference proteome</keyword>
<keyword evidence="3 4" id="KW-0694">RNA-binding</keyword>
<evidence type="ECO:0000256" key="3">
    <source>
        <dbReference type="ARBA" id="ARBA00022884"/>
    </source>
</evidence>
<organism evidence="7 8">
    <name type="scientific">Acanthamoeba castellanii (strain ATCC 30010 / Neff)</name>
    <dbReference type="NCBI Taxonomy" id="1257118"/>
    <lineage>
        <taxon>Eukaryota</taxon>
        <taxon>Amoebozoa</taxon>
        <taxon>Discosea</taxon>
        <taxon>Longamoebia</taxon>
        <taxon>Centramoebida</taxon>
        <taxon>Acanthamoebidae</taxon>
        <taxon>Acanthamoeba</taxon>
    </lineage>
</organism>
<dbReference type="CDD" id="cd05398">
    <property type="entry name" value="NT_ClassII-CCAase"/>
    <property type="match status" value="1"/>
</dbReference>
<evidence type="ECO:0000313" key="7">
    <source>
        <dbReference type="EMBL" id="ELR12659.1"/>
    </source>
</evidence>
<dbReference type="PANTHER" id="PTHR13734">
    <property type="entry name" value="TRNA-NUCLEOTIDYLTRANSFERASE"/>
    <property type="match status" value="1"/>
</dbReference>
<dbReference type="AlphaFoldDB" id="L8GIJ9"/>
<proteinExistence type="inferred from homology"/>
<dbReference type="KEGG" id="acan:ACA1_091690"/>
<evidence type="ECO:0000256" key="5">
    <source>
        <dbReference type="SAM" id="MobiDB-lite"/>
    </source>
</evidence>
<dbReference type="VEuPathDB" id="AmoebaDB:ACA1_091690"/>
<gene>
    <name evidence="7" type="ORF">ACA1_091690</name>
</gene>
<sequence length="594" mass="64788">MPRRLAYSTTRSSSLPLRLPGKSIAVSDEERRIFEYLVDVVKASNLNSELRVAGGWVRDKQEKVDLDIALNNMMGQEFARWISRYNKHHNLPTSKIGIVRINPAKSKHLETAVVSIFGHSVDLVNLRTESYRPGSRIPTAVGLGSPKQDSSRRDFTINALYYNIREDRIEDYTGHGLADLEAGLLRTPDEPLATLLDDPLRVLRGVRFKAMLAFRFVPELAEAMQRPEVHEALRAKVSRQRVGLELNKMLRLDTEKALDALEQIAALDLHDVIFPLPPYLPSSAGQDVDVVGSSPQGQPPQRRPLQDATGEEVIVGSWSPDLKQTALRCLREHFRLVNEAPKGTELVQALPSVSGGMPVGNGLALASAFLMPALLNNIGASDSSMAHATGAGDVDDVEPNGGRGEDELSYLENNRIRGHTEAVFKLGLALSSEQASCVAGVLIATKRLLPLIEKLAAEVESGSESLPRVLHNNRVELGNWMRSIEQTTGGHAWETAARLAFVARTHLLGLPPSPGIDDGNAFVQAMKDSGLVSLSGIPPLLSGREIMEILQVKPSPFVGEVKAKLISWQLANLDQSTKDAAIAYVKTLKPSSSS</sequence>
<evidence type="ECO:0000256" key="1">
    <source>
        <dbReference type="ARBA" id="ARBA00007265"/>
    </source>
</evidence>
<dbReference type="GO" id="GO:0052929">
    <property type="term" value="F:ATP:3'-cytidine-cytidine-tRNA adenylyltransferase activity"/>
    <property type="evidence" value="ECO:0007669"/>
    <property type="project" value="TreeGrafter"/>
</dbReference>
<dbReference type="InterPro" id="IPR043519">
    <property type="entry name" value="NT_sf"/>
</dbReference>
<dbReference type="GO" id="GO:0003723">
    <property type="term" value="F:RNA binding"/>
    <property type="evidence" value="ECO:0007669"/>
    <property type="project" value="UniProtKB-KW"/>
</dbReference>
<dbReference type="Gene3D" id="1.10.3090.10">
    <property type="entry name" value="cca-adding enzyme, domain 2"/>
    <property type="match status" value="1"/>
</dbReference>
<dbReference type="Pfam" id="PF01743">
    <property type="entry name" value="PolyA_pol"/>
    <property type="match status" value="1"/>
</dbReference>
<dbReference type="GeneID" id="14913552"/>
<feature type="region of interest" description="Disordered" evidence="5">
    <location>
        <begin position="285"/>
        <end position="309"/>
    </location>
</feature>
<dbReference type="GO" id="GO:0052927">
    <property type="term" value="F:CC tRNA cytidylyltransferase activity"/>
    <property type="evidence" value="ECO:0007669"/>
    <property type="project" value="TreeGrafter"/>
</dbReference>